<keyword evidence="2" id="KW-0472">Membrane</keyword>
<keyword evidence="4" id="KW-1185">Reference proteome</keyword>
<dbReference type="EMBL" id="CAUOFW020004893">
    <property type="protein sequence ID" value="CAK9167690.1"/>
    <property type="molecule type" value="Genomic_DNA"/>
</dbReference>
<feature type="transmembrane region" description="Helical" evidence="2">
    <location>
        <begin position="117"/>
        <end position="149"/>
    </location>
</feature>
<dbReference type="PANTHER" id="PTHR36789:SF1">
    <property type="entry name" value="TRANSMEMBRANE PROTEIN"/>
    <property type="match status" value="1"/>
</dbReference>
<gene>
    <name evidence="3" type="ORF">ILEXP_LOCUS36973</name>
</gene>
<comment type="caution">
    <text evidence="3">The sequence shown here is derived from an EMBL/GenBank/DDBJ whole genome shotgun (WGS) entry which is preliminary data.</text>
</comment>
<reference evidence="3 4" key="1">
    <citation type="submission" date="2024-02" db="EMBL/GenBank/DDBJ databases">
        <authorList>
            <person name="Vignale AGUSTIN F."/>
            <person name="Sosa J E."/>
            <person name="Modenutti C."/>
        </authorList>
    </citation>
    <scope>NUCLEOTIDE SEQUENCE [LARGE SCALE GENOMIC DNA]</scope>
</reference>
<feature type="compositionally biased region" description="Low complexity" evidence="1">
    <location>
        <begin position="56"/>
        <end position="66"/>
    </location>
</feature>
<evidence type="ECO:0000256" key="2">
    <source>
        <dbReference type="SAM" id="Phobius"/>
    </source>
</evidence>
<dbReference type="AlphaFoldDB" id="A0ABC8TE45"/>
<evidence type="ECO:0000313" key="3">
    <source>
        <dbReference type="EMBL" id="CAK9167690.1"/>
    </source>
</evidence>
<name>A0ABC8TE45_9AQUA</name>
<accession>A0ABC8TE45</accession>
<keyword evidence="2" id="KW-0812">Transmembrane</keyword>
<protein>
    <submittedName>
        <fullName evidence="3">Uncharacterized protein</fullName>
    </submittedName>
</protein>
<organism evidence="3 4">
    <name type="scientific">Ilex paraguariensis</name>
    <name type="common">yerba mate</name>
    <dbReference type="NCBI Taxonomy" id="185542"/>
    <lineage>
        <taxon>Eukaryota</taxon>
        <taxon>Viridiplantae</taxon>
        <taxon>Streptophyta</taxon>
        <taxon>Embryophyta</taxon>
        <taxon>Tracheophyta</taxon>
        <taxon>Spermatophyta</taxon>
        <taxon>Magnoliopsida</taxon>
        <taxon>eudicotyledons</taxon>
        <taxon>Gunneridae</taxon>
        <taxon>Pentapetalae</taxon>
        <taxon>asterids</taxon>
        <taxon>campanulids</taxon>
        <taxon>Aquifoliales</taxon>
        <taxon>Aquifoliaceae</taxon>
        <taxon>Ilex</taxon>
    </lineage>
</organism>
<dbReference type="Proteomes" id="UP001642360">
    <property type="component" value="Unassembled WGS sequence"/>
</dbReference>
<feature type="compositionally biased region" description="Basic and acidic residues" evidence="1">
    <location>
        <begin position="85"/>
        <end position="95"/>
    </location>
</feature>
<keyword evidence="2" id="KW-1133">Transmembrane helix</keyword>
<evidence type="ECO:0000256" key="1">
    <source>
        <dbReference type="SAM" id="MobiDB-lite"/>
    </source>
</evidence>
<dbReference type="PANTHER" id="PTHR36789">
    <property type="entry name" value="TRANSMEMBRANE PROTEIN"/>
    <property type="match status" value="1"/>
</dbReference>
<sequence>MLGFNSVIHPSLSISSPNPSISRSLTIIRTLNLPSLPFKSRLQQNPRKLSTHAENGKGNNSNGGVNTDTEEREKRENGFNVNNGGREEDVKKEEGNGGPRFNLKWVNLLLDPDPDNILAVGLTGVLAWASLQVLGQLFFISLAILLAALKRICDLYCVMLQSNNILKQKHAPDVRKWKK</sequence>
<feature type="region of interest" description="Disordered" evidence="1">
    <location>
        <begin position="39"/>
        <end position="96"/>
    </location>
</feature>
<evidence type="ECO:0000313" key="4">
    <source>
        <dbReference type="Proteomes" id="UP001642360"/>
    </source>
</evidence>
<proteinExistence type="predicted"/>